<proteinExistence type="predicted"/>
<dbReference type="EMBL" id="CWJL01000050">
    <property type="protein sequence ID" value="CRY69440.1"/>
    <property type="molecule type" value="Genomic_DNA"/>
</dbReference>
<feature type="domain" description="Phage tail tape measure protein" evidence="1">
    <location>
        <begin position="210"/>
        <end position="382"/>
    </location>
</feature>
<evidence type="ECO:0000259" key="1">
    <source>
        <dbReference type="Pfam" id="PF10145"/>
    </source>
</evidence>
<evidence type="ECO:0000313" key="4">
    <source>
        <dbReference type="Proteomes" id="UP000044625"/>
    </source>
</evidence>
<dbReference type="AlphaFoldDB" id="A0A0T9QZE7"/>
<dbReference type="InterPro" id="IPR010090">
    <property type="entry name" value="Phage_tape_meas"/>
</dbReference>
<reference evidence="5" key="2">
    <citation type="submission" date="2015-03" db="EMBL/GenBank/DDBJ databases">
        <authorList>
            <consortium name="Pathogen Informatics"/>
        </authorList>
    </citation>
    <scope>NUCLEOTIDE SEQUENCE [LARGE SCALE GENOMIC DNA]</scope>
    <source>
        <strain evidence="5">A125KOH2</strain>
    </source>
</reference>
<dbReference type="OrthoDB" id="8019720at2"/>
<evidence type="ECO:0000313" key="2">
    <source>
        <dbReference type="EMBL" id="CNI35651.1"/>
    </source>
</evidence>
<dbReference type="EMBL" id="CQAZ01000043">
    <property type="protein sequence ID" value="CNI35651.1"/>
    <property type="molecule type" value="Genomic_DNA"/>
</dbReference>
<evidence type="ECO:0000313" key="3">
    <source>
        <dbReference type="EMBL" id="CRY69440.1"/>
    </source>
</evidence>
<sequence length="720" mass="75684">MSRILNLALTLFARDNASKVLKKTLQDTVKQTADAAKASEKLGDTDSKNADKGIKASRSLQAELKRQASARSTLGIRSEQDIQREIQQTQAAYLRLTRSGVMSANEQSRAFAAMSDRVGKLRGELTSASQSLSRFERAKGIGSNVMAIAGGVTAAGAVLAQPVGRQMGYDKTLAYMANTGFNDLSPEGRIKKKGELDHAIRGAVKYGGGTKDQGADTLNAILAGGQVDSQTAMDILPSIMRYATASGANPNDLAKMASAAIGLFDIKKEQLPTFFDKAIRSGENGNFELADMAGKLPTQMSKAKSLGMSGLDDVDKLLAYNQANALTAGDNDSAATNVNNLFDKITSSDIKNSMKNYRFRNKSGEVENYEQFLVSQRSQGVNTADAFMKAVTGIVSGNKEYKKLKIKLQESKGTDKEADIAAAMDVLVSSITSNIVADQQASMALKTNILKKDFIDEQIKGTKSSAGAGEDAFTVIADTPDFKTEQLKNVRDFSEMDSIKPLSDVLGRLSTELANYADKYPGLTIAVSGAETGIKAMGAAAVAFAGLRFLTGGGGGVPGAGSGGISAPGALGKMAGNSIAVPLLYITAGSIAISTVQDALREDFAKKDMAGKVESISTGTSGYSFVDIAWAIAKDKFSKKGSSITIPSNITTADVNPFTAPADNLAGFGVPSYLSAGQQGQKNQPIQVTTKLEVDGRVLAEIVNDHNGTQAVRGPTGSPQ</sequence>
<gene>
    <name evidence="2" type="ORF">ERS008529_03781</name>
    <name evidence="3" type="ORF">ERS137968_04592</name>
</gene>
<dbReference type="STRING" id="1288385.ERS137968_04592"/>
<reference evidence="3 4" key="1">
    <citation type="submission" date="2015-03" db="EMBL/GenBank/DDBJ databases">
        <authorList>
            <consortium name="Pathogen Informatics"/>
            <person name="Murphy D."/>
        </authorList>
    </citation>
    <scope>NUCLEOTIDE SEQUENCE [LARGE SCALE GENOMIC DNA]</scope>
    <source>
        <strain evidence="4">type strain: CIP110230</strain>
        <strain evidence="3">Type strain: CIP110230</strain>
    </source>
</reference>
<name>A0A0T9QZE7_9GAMM</name>
<reference evidence="2" key="3">
    <citation type="submission" date="2015-03" db="EMBL/GenBank/DDBJ databases">
        <authorList>
            <person name="Murphy D."/>
        </authorList>
    </citation>
    <scope>NUCLEOTIDE SEQUENCE [LARGE SCALE GENOMIC DNA]</scope>
    <source>
        <strain evidence="2">A125KOH2</strain>
    </source>
</reference>
<evidence type="ECO:0000313" key="5">
    <source>
        <dbReference type="Proteomes" id="UP000045840"/>
    </source>
</evidence>
<dbReference type="RefSeq" id="WP_049614658.1">
    <property type="nucleotide sequence ID" value="NZ_CAWMMU010000050.1"/>
</dbReference>
<dbReference type="Pfam" id="PF10145">
    <property type="entry name" value="PhageMin_Tail"/>
    <property type="match status" value="1"/>
</dbReference>
<protein>
    <submittedName>
        <fullName evidence="2">Phage-related minor tail protein</fullName>
    </submittedName>
</protein>
<dbReference type="Proteomes" id="UP000045840">
    <property type="component" value="Unassembled WGS sequence"/>
</dbReference>
<organism evidence="2 5">
    <name type="scientific">Yersinia pekkanenii</name>
    <dbReference type="NCBI Taxonomy" id="1288385"/>
    <lineage>
        <taxon>Bacteria</taxon>
        <taxon>Pseudomonadati</taxon>
        <taxon>Pseudomonadota</taxon>
        <taxon>Gammaproteobacteria</taxon>
        <taxon>Enterobacterales</taxon>
        <taxon>Yersiniaceae</taxon>
        <taxon>Yersinia</taxon>
    </lineage>
</organism>
<dbReference type="Proteomes" id="UP000044625">
    <property type="component" value="Unassembled WGS sequence"/>
</dbReference>
<keyword evidence="4" id="KW-1185">Reference proteome</keyword>
<accession>A0A0T9QZE7</accession>